<accession>A0ACB9UL10</accession>
<reference evidence="1" key="1">
    <citation type="submission" date="2022-03" db="EMBL/GenBank/DDBJ databases">
        <title>Genomic analyses of argali, domestic sheep and their hybrids provide insights into chromosomal evolution, heterosis and genetic basis of agronomic traits.</title>
        <authorList>
            <person name="Li M."/>
        </authorList>
    </citation>
    <scope>NUCLEOTIDE SEQUENCE</scope>
    <source>
        <strain evidence="1">F1 hybrid</strain>
    </source>
</reference>
<evidence type="ECO:0000313" key="1">
    <source>
        <dbReference type="EMBL" id="KAI4572005.1"/>
    </source>
</evidence>
<sequence length="444" mass="49649">MQGLDVVVPSMEMGSGRRHDELLYFAFPEGRGYCILFIIRSTLAHEFRENSFPVRLAALTASNSCCSPRYRKQSGSDFLLTAAEKVTRRLDRCLLLPWSTKDPGAETGSNNIPLENTVGIFLASCGIKQCSEQVLMHLDAATLSLPMHKAKVEAMTLDLALLRSVQHFAQAFKAKNVAESKICSVAELRFDSSLENQKALSHSEVRHVGRGVSEGILSYRDTDVVDSGRPEGHFAIQTSELPEWSLSNTNPALILSCKSLHVLVCNAAVFGLPWTLTKDGLETTFQVNHLGHFYLVQLLQDVLCRSAPARVVVVSSESHRFTDINDSSGKLDFSRLSPSKSDYWAMLAYNRSKLCNILFSNELHRRLSPRGVTSNAVHPGNMMYSALHRGWWVYTLLFTLARPFTKSMDLECRFDAYGDLHCPVLEAALFPKDFTCQFRQFLSL</sequence>
<name>A0ACB9UL10_9CETA</name>
<gene>
    <name evidence="1" type="ORF">MJG53_014111</name>
</gene>
<evidence type="ECO:0000313" key="2">
    <source>
        <dbReference type="Proteomes" id="UP001057279"/>
    </source>
</evidence>
<proteinExistence type="predicted"/>
<comment type="caution">
    <text evidence="1">The sequence shown here is derived from an EMBL/GenBank/DDBJ whole genome shotgun (WGS) entry which is preliminary data.</text>
</comment>
<organism evidence="1 2">
    <name type="scientific">Ovis ammon polii x Ovis aries</name>
    <dbReference type="NCBI Taxonomy" id="2918886"/>
    <lineage>
        <taxon>Eukaryota</taxon>
        <taxon>Metazoa</taxon>
        <taxon>Chordata</taxon>
        <taxon>Craniata</taxon>
        <taxon>Vertebrata</taxon>
        <taxon>Euteleostomi</taxon>
        <taxon>Mammalia</taxon>
        <taxon>Eutheria</taxon>
        <taxon>Laurasiatheria</taxon>
        <taxon>Artiodactyla</taxon>
        <taxon>Ruminantia</taxon>
        <taxon>Pecora</taxon>
        <taxon>Bovidae</taxon>
        <taxon>Caprinae</taxon>
        <taxon>Ovis</taxon>
    </lineage>
</organism>
<dbReference type="EMBL" id="CM043041">
    <property type="protein sequence ID" value="KAI4572005.1"/>
    <property type="molecule type" value="Genomic_DNA"/>
</dbReference>
<keyword evidence="2" id="KW-1185">Reference proteome</keyword>
<protein>
    <submittedName>
        <fullName evidence="1">Uncharacterized protein</fullName>
    </submittedName>
</protein>
<dbReference type="Proteomes" id="UP001057279">
    <property type="component" value="Linkage Group LG16"/>
</dbReference>